<protein>
    <submittedName>
        <fullName evidence="3">Uncharacterized protein</fullName>
    </submittedName>
</protein>
<dbReference type="Gene3D" id="1.25.40.20">
    <property type="entry name" value="Ankyrin repeat-containing domain"/>
    <property type="match status" value="1"/>
</dbReference>
<evidence type="ECO:0000313" key="2">
    <source>
        <dbReference type="EMBL" id="CAD8875846.1"/>
    </source>
</evidence>
<accession>A0A6U5DT73</accession>
<dbReference type="PROSITE" id="PS50297">
    <property type="entry name" value="ANK_REP_REGION"/>
    <property type="match status" value="1"/>
</dbReference>
<reference evidence="3" key="1">
    <citation type="submission" date="2021-01" db="EMBL/GenBank/DDBJ databases">
        <authorList>
            <person name="Corre E."/>
            <person name="Pelletier E."/>
            <person name="Niang G."/>
            <person name="Scheremetjew M."/>
            <person name="Finn R."/>
            <person name="Kale V."/>
            <person name="Holt S."/>
            <person name="Cochrane G."/>
            <person name="Meng A."/>
            <person name="Brown T."/>
            <person name="Cohen L."/>
        </authorList>
    </citation>
    <scope>NUCLEOTIDE SEQUENCE</scope>
    <source>
        <strain evidence="3">308</strain>
    </source>
</reference>
<dbReference type="SMART" id="SM00248">
    <property type="entry name" value="ANK"/>
    <property type="match status" value="4"/>
</dbReference>
<dbReference type="AlphaFoldDB" id="A0A6U5DT73"/>
<dbReference type="InterPro" id="IPR036770">
    <property type="entry name" value="Ankyrin_rpt-contain_sf"/>
</dbReference>
<dbReference type="PROSITE" id="PS50088">
    <property type="entry name" value="ANK_REPEAT"/>
    <property type="match status" value="1"/>
</dbReference>
<dbReference type="SUPFAM" id="SSF48403">
    <property type="entry name" value="Ankyrin repeat"/>
    <property type="match status" value="1"/>
</dbReference>
<evidence type="ECO:0000313" key="3">
    <source>
        <dbReference type="EMBL" id="CAD8875847.1"/>
    </source>
</evidence>
<dbReference type="EMBL" id="HBFR01004384">
    <property type="protein sequence ID" value="CAD8875847.1"/>
    <property type="molecule type" value="Transcribed_RNA"/>
</dbReference>
<organism evidence="3">
    <name type="scientific">Corethron hystrix</name>
    <dbReference type="NCBI Taxonomy" id="216773"/>
    <lineage>
        <taxon>Eukaryota</taxon>
        <taxon>Sar</taxon>
        <taxon>Stramenopiles</taxon>
        <taxon>Ochrophyta</taxon>
        <taxon>Bacillariophyta</taxon>
        <taxon>Coscinodiscophyceae</taxon>
        <taxon>Corethrophycidae</taxon>
        <taxon>Corethrales</taxon>
        <taxon>Corethraceae</taxon>
        <taxon>Corethron</taxon>
    </lineage>
</organism>
<sequence>MEGENGDSKQSQDDDTSLAGLVVNSKEYQAVAMTVFIRNIRRHNWRAVKELIDAADRNPENPPRFIALALPFACIEAAPSVVIDDLIYLHPDSPSTPDNHGIYPLHLICRRGASLKAVQYVYEGYPDAIEKQDDFCKSTPLHAAIKQDASIDVVKFLLSKFKDGALKEDKTHWNTPLHAAISERASLLIMTLLAETVPEACVSRNADGKTPLHLAVEEKDPHEVVDLLLKIEPGAANIKDQYKRTPLQLAFDLKQSPYVLTKLSQAADMLSGENGKNGCIIS</sequence>
<feature type="repeat" description="ANK" evidence="1">
    <location>
        <begin position="207"/>
        <end position="230"/>
    </location>
</feature>
<gene>
    <name evidence="2" type="ORF">CHYS00102_LOCUS3023</name>
    <name evidence="3" type="ORF">CHYS00102_LOCUS3024</name>
</gene>
<dbReference type="EMBL" id="HBFR01004383">
    <property type="protein sequence ID" value="CAD8875846.1"/>
    <property type="molecule type" value="Transcribed_RNA"/>
</dbReference>
<name>A0A6U5DT73_9STRA</name>
<evidence type="ECO:0000256" key="1">
    <source>
        <dbReference type="PROSITE-ProRule" id="PRU00023"/>
    </source>
</evidence>
<dbReference type="PANTHER" id="PTHR24121">
    <property type="entry name" value="NO MECHANORECEPTOR POTENTIAL C, ISOFORM D-RELATED"/>
    <property type="match status" value="1"/>
</dbReference>
<dbReference type="InterPro" id="IPR002110">
    <property type="entry name" value="Ankyrin_rpt"/>
</dbReference>
<dbReference type="Pfam" id="PF00023">
    <property type="entry name" value="Ank"/>
    <property type="match status" value="1"/>
</dbReference>
<dbReference type="Pfam" id="PF12796">
    <property type="entry name" value="Ank_2"/>
    <property type="match status" value="1"/>
</dbReference>
<proteinExistence type="predicted"/>
<keyword evidence="1" id="KW-0040">ANK repeat</keyword>
<dbReference type="PANTHER" id="PTHR24121:SF21">
    <property type="entry name" value="ANKYRIN REPEAT FAMILY PROTEIN"/>
    <property type="match status" value="1"/>
</dbReference>